<dbReference type="GO" id="GO:0008270">
    <property type="term" value="F:zinc ion binding"/>
    <property type="evidence" value="ECO:0007669"/>
    <property type="project" value="InterPro"/>
</dbReference>
<feature type="domain" description="Xylanolytic transcriptional activator regulatory" evidence="9">
    <location>
        <begin position="260"/>
        <end position="436"/>
    </location>
</feature>
<feature type="compositionally biased region" description="Low complexity" evidence="7">
    <location>
        <begin position="851"/>
        <end position="861"/>
    </location>
</feature>
<dbReference type="AlphaFoldDB" id="A0AAD5S3Z2"/>
<evidence type="ECO:0000313" key="11">
    <source>
        <dbReference type="Proteomes" id="UP001212841"/>
    </source>
</evidence>
<proteinExistence type="predicted"/>
<dbReference type="CDD" id="cd12148">
    <property type="entry name" value="fungal_TF_MHR"/>
    <property type="match status" value="1"/>
</dbReference>
<keyword evidence="6" id="KW-0175">Coiled coil</keyword>
<keyword evidence="3" id="KW-0805">Transcription regulation</keyword>
<dbReference type="InterPro" id="IPR007219">
    <property type="entry name" value="XnlR_reg_dom"/>
</dbReference>
<dbReference type="InterPro" id="IPR001138">
    <property type="entry name" value="Zn2Cys6_DnaBD"/>
</dbReference>
<evidence type="ECO:0000256" key="3">
    <source>
        <dbReference type="ARBA" id="ARBA00023015"/>
    </source>
</evidence>
<evidence type="ECO:0000256" key="4">
    <source>
        <dbReference type="ARBA" id="ARBA00023163"/>
    </source>
</evidence>
<evidence type="ECO:0000259" key="8">
    <source>
        <dbReference type="Pfam" id="PF00172"/>
    </source>
</evidence>
<dbReference type="PANTHER" id="PTHR47338:SF5">
    <property type="entry name" value="ZN(II)2CYS6 TRANSCRIPTION FACTOR (EUROFUNG)"/>
    <property type="match status" value="1"/>
</dbReference>
<dbReference type="Pfam" id="PF04082">
    <property type="entry name" value="Fungal_trans"/>
    <property type="match status" value="1"/>
</dbReference>
<evidence type="ECO:0000256" key="6">
    <source>
        <dbReference type="SAM" id="Coils"/>
    </source>
</evidence>
<dbReference type="CDD" id="cd00067">
    <property type="entry name" value="GAL4"/>
    <property type="match status" value="1"/>
</dbReference>
<comment type="caution">
    <text evidence="10">The sequence shown here is derived from an EMBL/GenBank/DDBJ whole genome shotgun (WGS) entry which is preliminary data.</text>
</comment>
<feature type="region of interest" description="Disordered" evidence="7">
    <location>
        <begin position="188"/>
        <end position="244"/>
    </location>
</feature>
<dbReference type="PANTHER" id="PTHR47338">
    <property type="entry name" value="ZN(II)2CYS6 TRANSCRIPTION FACTOR (EUROFUNG)-RELATED"/>
    <property type="match status" value="1"/>
</dbReference>
<feature type="domain" description="Zn(2)-C6 fungal-type" evidence="8">
    <location>
        <begin position="14"/>
        <end position="41"/>
    </location>
</feature>
<name>A0AAD5S3Z2_9FUNG</name>
<keyword evidence="11" id="KW-1185">Reference proteome</keyword>
<dbReference type="InterPro" id="IPR050815">
    <property type="entry name" value="TF_fung"/>
</dbReference>
<keyword evidence="4" id="KW-0804">Transcription</keyword>
<accession>A0AAD5S3Z2</accession>
<evidence type="ECO:0000256" key="5">
    <source>
        <dbReference type="ARBA" id="ARBA00023242"/>
    </source>
</evidence>
<evidence type="ECO:0000256" key="1">
    <source>
        <dbReference type="ARBA" id="ARBA00004123"/>
    </source>
</evidence>
<comment type="subcellular location">
    <subcellularLocation>
        <location evidence="1">Nucleus</location>
    </subcellularLocation>
</comment>
<dbReference type="GO" id="GO:0006351">
    <property type="term" value="P:DNA-templated transcription"/>
    <property type="evidence" value="ECO:0007669"/>
    <property type="project" value="InterPro"/>
</dbReference>
<dbReference type="EMBL" id="JADGJD010001724">
    <property type="protein sequence ID" value="KAJ3038509.1"/>
    <property type="molecule type" value="Genomic_DNA"/>
</dbReference>
<organism evidence="10 11">
    <name type="scientific">Rhizophlyctis rosea</name>
    <dbReference type="NCBI Taxonomy" id="64517"/>
    <lineage>
        <taxon>Eukaryota</taxon>
        <taxon>Fungi</taxon>
        <taxon>Fungi incertae sedis</taxon>
        <taxon>Chytridiomycota</taxon>
        <taxon>Chytridiomycota incertae sedis</taxon>
        <taxon>Chytridiomycetes</taxon>
        <taxon>Rhizophlyctidales</taxon>
        <taxon>Rhizophlyctidaceae</taxon>
        <taxon>Rhizophlyctis</taxon>
    </lineage>
</organism>
<protein>
    <recommendedName>
        <fullName evidence="12">Transcription factor domain-containing protein</fullName>
    </recommendedName>
</protein>
<dbReference type="GO" id="GO:0000981">
    <property type="term" value="F:DNA-binding transcription factor activity, RNA polymerase II-specific"/>
    <property type="evidence" value="ECO:0007669"/>
    <property type="project" value="InterPro"/>
</dbReference>
<feature type="compositionally biased region" description="Low complexity" evidence="7">
    <location>
        <begin position="883"/>
        <end position="898"/>
    </location>
</feature>
<keyword evidence="2" id="KW-0479">Metal-binding</keyword>
<dbReference type="GO" id="GO:0005634">
    <property type="term" value="C:nucleus"/>
    <property type="evidence" value="ECO:0007669"/>
    <property type="project" value="UniProtKB-SubCell"/>
</dbReference>
<feature type="non-terminal residue" evidence="10">
    <location>
        <position position="1"/>
    </location>
</feature>
<dbReference type="Pfam" id="PF00172">
    <property type="entry name" value="Zn_clus"/>
    <property type="match status" value="1"/>
</dbReference>
<feature type="coiled-coil region" evidence="6">
    <location>
        <begin position="722"/>
        <end position="756"/>
    </location>
</feature>
<feature type="region of interest" description="Disordered" evidence="7">
    <location>
        <begin position="843"/>
        <end position="961"/>
    </location>
</feature>
<reference evidence="10" key="1">
    <citation type="submission" date="2020-05" db="EMBL/GenBank/DDBJ databases">
        <title>Phylogenomic resolution of chytrid fungi.</title>
        <authorList>
            <person name="Stajich J.E."/>
            <person name="Amses K."/>
            <person name="Simmons R."/>
            <person name="Seto K."/>
            <person name="Myers J."/>
            <person name="Bonds A."/>
            <person name="Quandt C.A."/>
            <person name="Barry K."/>
            <person name="Liu P."/>
            <person name="Grigoriev I."/>
            <person name="Longcore J.E."/>
            <person name="James T.Y."/>
        </authorList>
    </citation>
    <scope>NUCLEOTIDE SEQUENCE</scope>
    <source>
        <strain evidence="10">JEL0318</strain>
    </source>
</reference>
<evidence type="ECO:0000259" key="9">
    <source>
        <dbReference type="Pfam" id="PF04082"/>
    </source>
</evidence>
<sequence length="980" mass="108965">MRSLIHFNSEPGFRKKLKCDGARPVCESCTKKNVICTYEARNNLQPLDRGDRQKQYIELLEARLRTVEAAVMPLVVPAHAYQEAQKQQQQIPTPASQSFEAPAESLDELLALIDGKTLTTGNEVATTSFVDSLASTPQWALQNDPIFEPWQFSAPQDPQTLFATANETANNIQSAALTNVLGDFSSPSLIPPTYPTTSPTPSLSPPHPLSQPSPPLLSTPSPTPSPSASPVQPPFTPPLSTKGLLNPDGTIPKVLMYSLIETFFDRFYRCFFNIPLQHKIFMNDLKEGRVSECLIFAMCAAAAPLSDDEVVLRWVEDMKVPLWQASEVYLTRARSKSLEMMECATIDTVIALHLISTANFGCGKIPAGFGYLGMAVRMAMSLHVDIDPDDTTVHAPMSFMRKQQRRRLWHCLWVAETCDHNAVGRSSLLASRPNEVLSPVSEQIWGLADTWEDPPGVKLAPDLCSPDEGIEIVRLLLRSFQIGGTIFTLRDKLENPPSTPPEQIESRSARPLYDSGNMSLSRHQQIALLVADLARFATIVPPPDFNLLKITPECPSGDPSHMVWCVSVLHLARHLCIIFVYMYALLDEAKRTDRDSPIESTDAFKYCLGASHEMACLMQKMLDNDPELCYIAGNSSWMAFHSSIVLVLICRVSGDVDVRERARRDLDLHMLFMRTQSGRWYMAERLVRALEGIVEEGGGEDIEKMDDVEACLKMVAIIDVALAEMERSKTRDVEEIEKSRRELEECRDRVRQMDSIIQTMDQSLQQDQRQMDLYSSQVTKAQTHLQNLTRRLAVRDMHIKALRQALDDRAGEYETLVGGLCGRIEELKGALEGGRGVFKEFEKPHDEDQDSTSSLSLHDSSNGGPGPSTTEARQVWSRARDGPTSTPPTFDTTTTPNTKRATFGATPPPTPSPTPIKEVQFEKSPATTTANTTGGAGGDGEEKDKPSERIPPVQMRWPKVPKAAKRLRRLFEGHGHGYEG</sequence>
<evidence type="ECO:0000256" key="2">
    <source>
        <dbReference type="ARBA" id="ARBA00022723"/>
    </source>
</evidence>
<evidence type="ECO:0000256" key="7">
    <source>
        <dbReference type="SAM" id="MobiDB-lite"/>
    </source>
</evidence>
<dbReference type="Gene3D" id="4.10.240.10">
    <property type="entry name" value="Zn(2)-C6 fungal-type DNA-binding domain"/>
    <property type="match status" value="1"/>
</dbReference>
<evidence type="ECO:0008006" key="12">
    <source>
        <dbReference type="Google" id="ProtNLM"/>
    </source>
</evidence>
<keyword evidence="5" id="KW-0539">Nucleus</keyword>
<feature type="compositionally biased region" description="Pro residues" evidence="7">
    <location>
        <begin position="202"/>
        <end position="237"/>
    </location>
</feature>
<dbReference type="InterPro" id="IPR036864">
    <property type="entry name" value="Zn2-C6_fun-type_DNA-bd_sf"/>
</dbReference>
<gene>
    <name evidence="10" type="ORF">HK097_003150</name>
</gene>
<dbReference type="GO" id="GO:0003677">
    <property type="term" value="F:DNA binding"/>
    <property type="evidence" value="ECO:0007669"/>
    <property type="project" value="InterPro"/>
</dbReference>
<dbReference type="SUPFAM" id="SSF57701">
    <property type="entry name" value="Zn2/Cys6 DNA-binding domain"/>
    <property type="match status" value="1"/>
</dbReference>
<evidence type="ECO:0000313" key="10">
    <source>
        <dbReference type="EMBL" id="KAJ3038509.1"/>
    </source>
</evidence>
<dbReference type="Proteomes" id="UP001212841">
    <property type="component" value="Unassembled WGS sequence"/>
</dbReference>